<evidence type="ECO:0000256" key="1">
    <source>
        <dbReference type="ARBA" id="ARBA00004651"/>
    </source>
</evidence>
<comment type="subcellular location">
    <subcellularLocation>
        <location evidence="1">Cell membrane</location>
        <topology evidence="1">Multi-pass membrane protein</topology>
    </subcellularLocation>
</comment>
<feature type="transmembrane region" description="Helical" evidence="10">
    <location>
        <begin position="82"/>
        <end position="101"/>
    </location>
</feature>
<name>G5C9N5_HETGA</name>
<evidence type="ECO:0000313" key="13">
    <source>
        <dbReference type="Proteomes" id="UP000006813"/>
    </source>
</evidence>
<keyword evidence="8 12" id="KW-0675">Receptor</keyword>
<feature type="chain" id="PRO_5003475289" evidence="11">
    <location>
        <begin position="17"/>
        <end position="121"/>
    </location>
</feature>
<dbReference type="Proteomes" id="UP000006813">
    <property type="component" value="Unassembled WGS sequence"/>
</dbReference>
<keyword evidence="4 10" id="KW-0812">Transmembrane</keyword>
<evidence type="ECO:0000256" key="5">
    <source>
        <dbReference type="ARBA" id="ARBA00022989"/>
    </source>
</evidence>
<dbReference type="FunFam" id="1.10.1220.70:FF:000001">
    <property type="entry name" value="Olfactory receptor"/>
    <property type="match status" value="1"/>
</dbReference>
<dbReference type="GO" id="GO:0005886">
    <property type="term" value="C:plasma membrane"/>
    <property type="evidence" value="ECO:0007669"/>
    <property type="project" value="UniProtKB-SubCell"/>
</dbReference>
<feature type="signal peptide" evidence="11">
    <location>
        <begin position="1"/>
        <end position="16"/>
    </location>
</feature>
<comment type="similarity">
    <text evidence="2">Belongs to the G-protein coupled receptor 1 family.</text>
</comment>
<evidence type="ECO:0000256" key="8">
    <source>
        <dbReference type="ARBA" id="ARBA00023170"/>
    </source>
</evidence>
<evidence type="ECO:0000256" key="3">
    <source>
        <dbReference type="ARBA" id="ARBA00022475"/>
    </source>
</evidence>
<proteinExistence type="inferred from homology"/>
<keyword evidence="11" id="KW-0732">Signal</keyword>
<protein>
    <submittedName>
        <fullName evidence="12">Olfactory receptor 7D2</fullName>
    </submittedName>
</protein>
<evidence type="ECO:0000256" key="4">
    <source>
        <dbReference type="ARBA" id="ARBA00022692"/>
    </source>
</evidence>
<organism evidence="12 13">
    <name type="scientific">Heterocephalus glaber</name>
    <name type="common">Naked mole rat</name>
    <dbReference type="NCBI Taxonomy" id="10181"/>
    <lineage>
        <taxon>Eukaryota</taxon>
        <taxon>Metazoa</taxon>
        <taxon>Chordata</taxon>
        <taxon>Craniata</taxon>
        <taxon>Vertebrata</taxon>
        <taxon>Euteleostomi</taxon>
        <taxon>Mammalia</taxon>
        <taxon>Eutheria</taxon>
        <taxon>Euarchontoglires</taxon>
        <taxon>Glires</taxon>
        <taxon>Rodentia</taxon>
        <taxon>Hystricomorpha</taxon>
        <taxon>Bathyergidae</taxon>
        <taxon>Heterocephalus</taxon>
    </lineage>
</organism>
<accession>G5C9N5</accession>
<evidence type="ECO:0000256" key="2">
    <source>
        <dbReference type="ARBA" id="ARBA00010663"/>
    </source>
</evidence>
<reference evidence="12 13" key="1">
    <citation type="journal article" date="2011" name="Nature">
        <title>Genome sequencing reveals insights into physiology and longevity of the naked mole rat.</title>
        <authorList>
            <person name="Kim E.B."/>
            <person name="Fang X."/>
            <person name="Fushan A.A."/>
            <person name="Huang Z."/>
            <person name="Lobanov A.V."/>
            <person name="Han L."/>
            <person name="Marino S.M."/>
            <person name="Sun X."/>
            <person name="Turanov A.A."/>
            <person name="Yang P."/>
            <person name="Yim S.H."/>
            <person name="Zhao X."/>
            <person name="Kasaikina M.V."/>
            <person name="Stoletzki N."/>
            <person name="Peng C."/>
            <person name="Polak P."/>
            <person name="Xiong Z."/>
            <person name="Kiezun A."/>
            <person name="Zhu Y."/>
            <person name="Chen Y."/>
            <person name="Kryukov G.V."/>
            <person name="Zhang Q."/>
            <person name="Peshkin L."/>
            <person name="Yang L."/>
            <person name="Bronson R.T."/>
            <person name="Buffenstein R."/>
            <person name="Wang B."/>
            <person name="Han C."/>
            <person name="Li Q."/>
            <person name="Chen L."/>
            <person name="Zhao W."/>
            <person name="Sunyaev S.R."/>
            <person name="Park T.J."/>
            <person name="Zhang G."/>
            <person name="Wang J."/>
            <person name="Gladyshev V.N."/>
        </authorList>
    </citation>
    <scope>NUCLEOTIDE SEQUENCE [LARGE SCALE GENOMIC DNA]</scope>
</reference>
<keyword evidence="5 10" id="KW-1133">Transmembrane helix</keyword>
<keyword evidence="7 10" id="KW-0472">Membrane</keyword>
<evidence type="ECO:0000313" key="12">
    <source>
        <dbReference type="EMBL" id="EHB18246.1"/>
    </source>
</evidence>
<gene>
    <name evidence="12" type="ORF">GW7_05137</name>
</gene>
<evidence type="ECO:0000256" key="11">
    <source>
        <dbReference type="SAM" id="SignalP"/>
    </source>
</evidence>
<dbReference type="AlphaFoldDB" id="G5C9N5"/>
<dbReference type="EMBL" id="JH174059">
    <property type="protein sequence ID" value="EHB18246.1"/>
    <property type="molecule type" value="Genomic_DNA"/>
</dbReference>
<dbReference type="SUPFAM" id="SSF81321">
    <property type="entry name" value="Family A G protein-coupled receptor-like"/>
    <property type="match status" value="2"/>
</dbReference>
<dbReference type="PANTHER" id="PTHR48001">
    <property type="entry name" value="OLFACTORY RECEPTOR"/>
    <property type="match status" value="1"/>
</dbReference>
<evidence type="ECO:0000256" key="9">
    <source>
        <dbReference type="ARBA" id="ARBA00023224"/>
    </source>
</evidence>
<keyword evidence="3" id="KW-1003">Cell membrane</keyword>
<keyword evidence="6" id="KW-0297">G-protein coupled receptor</keyword>
<evidence type="ECO:0000256" key="6">
    <source>
        <dbReference type="ARBA" id="ARBA00023040"/>
    </source>
</evidence>
<keyword evidence="9" id="KW-0807">Transducer</keyword>
<evidence type="ECO:0000256" key="7">
    <source>
        <dbReference type="ARBA" id="ARBA00023136"/>
    </source>
</evidence>
<evidence type="ECO:0000256" key="10">
    <source>
        <dbReference type="SAM" id="Phobius"/>
    </source>
</evidence>
<dbReference type="InParanoid" id="G5C9N5"/>
<dbReference type="Gene3D" id="1.20.1070.10">
    <property type="entry name" value="Rhodopsin 7-helix transmembrane proteins"/>
    <property type="match status" value="1"/>
</dbReference>
<sequence>MYLLTVLGNLLMLAMSFDSHLHTPIYFFLSNLSFVDICFTSSSVLKMLVNIQAQNLHGVPHSAALGVYLSSAMTHYSQASMIASVLYTVVTPMLNPFIYILRNKDVKGDLGRVLSSAASCL</sequence>
<dbReference type="Gene3D" id="1.10.1220.70">
    <property type="match status" value="1"/>
</dbReference>
<dbReference type="GO" id="GO:0004930">
    <property type="term" value="F:G protein-coupled receptor activity"/>
    <property type="evidence" value="ECO:0007669"/>
    <property type="project" value="UniProtKB-KW"/>
</dbReference>